<evidence type="ECO:0000313" key="3">
    <source>
        <dbReference type="Proteomes" id="UP000027088"/>
    </source>
</evidence>
<keyword evidence="3" id="KW-1185">Reference proteome</keyword>
<organism evidence="2 3">
    <name type="scientific">Mycoplasmopsis californica</name>
    <dbReference type="NCBI Taxonomy" id="2113"/>
    <lineage>
        <taxon>Bacteria</taxon>
        <taxon>Bacillati</taxon>
        <taxon>Mycoplasmatota</taxon>
        <taxon>Mycoplasmoidales</taxon>
        <taxon>Metamycoplasmataceae</taxon>
        <taxon>Mycoplasmopsis</taxon>
    </lineage>
</organism>
<feature type="transmembrane region" description="Helical" evidence="1">
    <location>
        <begin position="20"/>
        <end position="48"/>
    </location>
</feature>
<accession>A0A059XRS1</accession>
<dbReference type="NCBIfam" id="NF045955">
    <property type="entry name" value="MHO_4530_fam"/>
    <property type="match status" value="1"/>
</dbReference>
<proteinExistence type="predicted"/>
<dbReference type="KEGG" id="mcr:MCFN_01860"/>
<keyword evidence="1" id="KW-0812">Transmembrane</keyword>
<evidence type="ECO:0000256" key="1">
    <source>
        <dbReference type="SAM" id="Phobius"/>
    </source>
</evidence>
<keyword evidence="1" id="KW-0472">Membrane</keyword>
<dbReference type="RefSeq" id="WP_038561704.1">
    <property type="nucleotide sequence ID" value="NZ_CP007521.1"/>
</dbReference>
<evidence type="ECO:0000313" key="2">
    <source>
        <dbReference type="EMBL" id="AIA29513.1"/>
    </source>
</evidence>
<sequence length="562" mass="65488">MPSNPSSPNSNSNEIKQAIFIDSFAVITSILFAIFLAFCLIFASFIALRHKKTAYHGMSIFKINVKEKWAIRVSPIKLSFYHSIDHGKHALSENKFYHIEEFLSYFDNNSASEIRNVLQSNVTNKRFRFLATLNRKHTNTSIQSFLNHLINLEVDNSPLNVRIIGKNSDDSFYITINWRNNFHDSKIFANKIECHDINEIIEFRKFKYLGVIAIKTRIKNIGKHVSDNEIKQVYEILNLNKNKWKYIHENEIIYLINPFIKNNLALKTIMKKLHKKVIEITPLLPFNDLVKKIVFSYTKPANNQSDIEYIQTLAKYLLVNNDITFGQKHSSHDHIDSLDKAKLDLFKVKLVDFESKIHASSFIKNDAVVSELSQKPTNMSVALAKVAGINQDDINKFKFLHQYNLELDEALVKYHLDSIQTDKELFIHTTDLCLFKNVDTFSKYSANYILHTYDNENDFDIIQKLLQIIETQKAKIGLYITDISTRLIQFLHSNKIDKFIISSKLASQITTNTDVFLQILHFSQFLRKNSNATILWENVPEKINSYYAKKLNIKYTYKNQYL</sequence>
<dbReference type="Proteomes" id="UP000027088">
    <property type="component" value="Chromosome"/>
</dbReference>
<reference evidence="2 3" key="1">
    <citation type="journal article" date="2014" name="Genome Announc.">
        <title>Complete Genome Sequence of the Bovine Mastitis Pathogen Mycoplasma californicum Strain ST-6T (ATCC 33461T).</title>
        <authorList>
            <person name="Calcutt M.J."/>
            <person name="Foecking M.F."/>
            <person name="Fox L.K."/>
        </authorList>
    </citation>
    <scope>NUCLEOTIDE SEQUENCE [LARGE SCALE GENOMIC DNA]</scope>
    <source>
        <strain evidence="2 3">ST-6</strain>
    </source>
</reference>
<dbReference type="EMBL" id="CP007521">
    <property type="protein sequence ID" value="AIA29513.1"/>
    <property type="molecule type" value="Genomic_DNA"/>
</dbReference>
<gene>
    <name evidence="2" type="ORF">MCFN_01860</name>
</gene>
<protein>
    <submittedName>
        <fullName evidence="2">Uncharacterized protein</fullName>
    </submittedName>
</protein>
<name>A0A059XRS1_9BACT</name>
<dbReference type="AlphaFoldDB" id="A0A059XRS1"/>
<keyword evidence="1" id="KW-1133">Transmembrane helix</keyword>